<dbReference type="AlphaFoldDB" id="A0A1N7M731"/>
<gene>
    <name evidence="2" type="ORF">B0A70_01180</name>
    <name evidence="3" type="ORF">SAMN05421796_10430</name>
</gene>
<dbReference type="PANTHER" id="PTHR42852:SF13">
    <property type="entry name" value="PROTEIN DIPZ"/>
    <property type="match status" value="1"/>
</dbReference>
<dbReference type="InterPro" id="IPR012336">
    <property type="entry name" value="Thioredoxin-like_fold"/>
</dbReference>
<name>A0A1N7M731_9FLAO</name>
<dbReference type="PROSITE" id="PS51257">
    <property type="entry name" value="PROKAR_LIPOPROTEIN"/>
    <property type="match status" value="1"/>
</dbReference>
<evidence type="ECO:0000313" key="4">
    <source>
        <dbReference type="Proteomes" id="UP000186246"/>
    </source>
</evidence>
<organism evidence="3 4">
    <name type="scientific">Chryseobacterium piscicola</name>
    <dbReference type="NCBI Taxonomy" id="551459"/>
    <lineage>
        <taxon>Bacteria</taxon>
        <taxon>Pseudomonadati</taxon>
        <taxon>Bacteroidota</taxon>
        <taxon>Flavobacteriia</taxon>
        <taxon>Flavobacteriales</taxon>
        <taxon>Weeksellaceae</taxon>
        <taxon>Chryseobacterium group</taxon>
        <taxon>Chryseobacterium</taxon>
    </lineage>
</organism>
<reference evidence="2 5" key="1">
    <citation type="submission" date="2016-11" db="EMBL/GenBank/DDBJ databases">
        <title>Whole genomes of Flavobacteriaceae.</title>
        <authorList>
            <person name="Stine C."/>
            <person name="Li C."/>
            <person name="Tadesse D."/>
        </authorList>
    </citation>
    <scope>NUCLEOTIDE SEQUENCE [LARGE SCALE GENOMIC DNA]</scope>
    <source>
        <strain evidence="2 5">DSM 21068</strain>
    </source>
</reference>
<keyword evidence="5" id="KW-1185">Reference proteome</keyword>
<dbReference type="Proteomes" id="UP000186246">
    <property type="component" value="Unassembled WGS sequence"/>
</dbReference>
<evidence type="ECO:0000313" key="3">
    <source>
        <dbReference type="EMBL" id="SIS81936.1"/>
    </source>
</evidence>
<dbReference type="GO" id="GO:0016853">
    <property type="term" value="F:isomerase activity"/>
    <property type="evidence" value="ECO:0007669"/>
    <property type="project" value="UniProtKB-KW"/>
</dbReference>
<proteinExistence type="predicted"/>
<evidence type="ECO:0000259" key="1">
    <source>
        <dbReference type="PROSITE" id="PS51352"/>
    </source>
</evidence>
<dbReference type="Pfam" id="PF13905">
    <property type="entry name" value="Thioredoxin_8"/>
    <property type="match status" value="1"/>
</dbReference>
<dbReference type="Proteomes" id="UP000238314">
    <property type="component" value="Unassembled WGS sequence"/>
</dbReference>
<dbReference type="InterPro" id="IPR036249">
    <property type="entry name" value="Thioredoxin-like_sf"/>
</dbReference>
<dbReference type="SUPFAM" id="SSF52833">
    <property type="entry name" value="Thioredoxin-like"/>
    <property type="match status" value="1"/>
</dbReference>
<protein>
    <submittedName>
        <fullName evidence="2">Alkyl hydroperoxide reductase</fullName>
    </submittedName>
    <submittedName>
        <fullName evidence="3">Thiol-disulfide isomerase or thioredoxin</fullName>
    </submittedName>
</protein>
<dbReference type="Gene3D" id="3.40.30.10">
    <property type="entry name" value="Glutaredoxin"/>
    <property type="match status" value="1"/>
</dbReference>
<reference evidence="4" key="2">
    <citation type="submission" date="2017-01" db="EMBL/GenBank/DDBJ databases">
        <authorList>
            <person name="Varghese N."/>
            <person name="Submissions S."/>
        </authorList>
    </citation>
    <scope>NUCLEOTIDE SEQUENCE [LARGE SCALE GENOMIC DNA]</scope>
    <source>
        <strain evidence="4">DSM 21068</strain>
    </source>
</reference>
<keyword evidence="3" id="KW-0413">Isomerase</keyword>
<evidence type="ECO:0000313" key="5">
    <source>
        <dbReference type="Proteomes" id="UP000238314"/>
    </source>
</evidence>
<dbReference type="STRING" id="551459.SAMN05421796_10430"/>
<reference evidence="3" key="3">
    <citation type="submission" date="2017-01" db="EMBL/GenBank/DDBJ databases">
        <authorList>
            <person name="Mah S.A."/>
            <person name="Swanson W.J."/>
            <person name="Moy G.W."/>
            <person name="Vacquier V.D."/>
        </authorList>
    </citation>
    <scope>NUCLEOTIDE SEQUENCE [LARGE SCALE GENOMIC DNA]</scope>
    <source>
        <strain evidence="3">DSM 21068</strain>
    </source>
</reference>
<feature type="domain" description="Thioredoxin" evidence="1">
    <location>
        <begin position="27"/>
        <end position="171"/>
    </location>
</feature>
<dbReference type="EMBL" id="FTOJ01000004">
    <property type="protein sequence ID" value="SIS81936.1"/>
    <property type="molecule type" value="Genomic_DNA"/>
</dbReference>
<dbReference type="PANTHER" id="PTHR42852">
    <property type="entry name" value="THIOL:DISULFIDE INTERCHANGE PROTEIN DSBE"/>
    <property type="match status" value="1"/>
</dbReference>
<accession>A0A1N7M731</accession>
<evidence type="ECO:0000313" key="2">
    <source>
        <dbReference type="EMBL" id="PQA98223.1"/>
    </source>
</evidence>
<dbReference type="InterPro" id="IPR050553">
    <property type="entry name" value="Thioredoxin_ResA/DsbE_sf"/>
</dbReference>
<dbReference type="RefSeq" id="WP_076451451.1">
    <property type="nucleotide sequence ID" value="NZ_FTOJ01000004.1"/>
</dbReference>
<dbReference type="OrthoDB" id="1098640at2"/>
<sequence length="171" mass="20041">MKQLLTFIMMSVFTLGCSQKTPNVSKTEFSKEALDQKLEDENGKSLTINEILKKHQGKVLVIDFWAGWCRDCLKAMPKAKELEQNNPDIDFVFLSLEQSKEGFDKSLEKHNMKDKENYWFSTGWKNDFNNYIELNWIPRYMVINQKSSIAKYYAISPEDPEIQKTIDLLLK</sequence>
<dbReference type="InterPro" id="IPR013766">
    <property type="entry name" value="Thioredoxin_domain"/>
</dbReference>
<dbReference type="EMBL" id="MUGO01000001">
    <property type="protein sequence ID" value="PQA98223.1"/>
    <property type="molecule type" value="Genomic_DNA"/>
</dbReference>
<dbReference type="PROSITE" id="PS51352">
    <property type="entry name" value="THIOREDOXIN_2"/>
    <property type="match status" value="1"/>
</dbReference>